<evidence type="ECO:0000259" key="2">
    <source>
        <dbReference type="PROSITE" id="PS50943"/>
    </source>
</evidence>
<keyword evidence="1" id="KW-0238">DNA-binding</keyword>
<evidence type="ECO:0000313" key="3">
    <source>
        <dbReference type="EMBL" id="HIY77478.1"/>
    </source>
</evidence>
<evidence type="ECO:0000256" key="1">
    <source>
        <dbReference type="ARBA" id="ARBA00023125"/>
    </source>
</evidence>
<gene>
    <name evidence="3" type="ORF">H9728_00375</name>
</gene>
<sequence length="69" mass="7902">MKTEFADNLVYYRKQYSLTQADLADLLLVSQATVSKWESGCNEPNLYNLKNLADLFDVPIDVLVGRKDF</sequence>
<reference evidence="3" key="1">
    <citation type="journal article" date="2021" name="PeerJ">
        <title>Extensive microbial diversity within the chicken gut microbiome revealed by metagenomics and culture.</title>
        <authorList>
            <person name="Gilroy R."/>
            <person name="Ravi A."/>
            <person name="Getino M."/>
            <person name="Pursley I."/>
            <person name="Horton D.L."/>
            <person name="Alikhan N.F."/>
            <person name="Baker D."/>
            <person name="Gharbi K."/>
            <person name="Hall N."/>
            <person name="Watson M."/>
            <person name="Adriaenssens E.M."/>
            <person name="Foster-Nyarko E."/>
            <person name="Jarju S."/>
            <person name="Secka A."/>
            <person name="Antonio M."/>
            <person name="Oren A."/>
            <person name="Chaudhuri R.R."/>
            <person name="La Ragione R."/>
            <person name="Hildebrand F."/>
            <person name="Pallen M.J."/>
        </authorList>
    </citation>
    <scope>NUCLEOTIDE SEQUENCE</scope>
    <source>
        <strain evidence="3">CHK199-9574</strain>
    </source>
</reference>
<dbReference type="GO" id="GO:0003677">
    <property type="term" value="F:DNA binding"/>
    <property type="evidence" value="ECO:0007669"/>
    <property type="project" value="UniProtKB-KW"/>
</dbReference>
<proteinExistence type="predicted"/>
<protein>
    <submittedName>
        <fullName evidence="3">Helix-turn-helix domain-containing protein</fullName>
    </submittedName>
</protein>
<dbReference type="EMBL" id="DXCO01000004">
    <property type="protein sequence ID" value="HIY77478.1"/>
    <property type="molecule type" value="Genomic_DNA"/>
</dbReference>
<comment type="caution">
    <text evidence="3">The sequence shown here is derived from an EMBL/GenBank/DDBJ whole genome shotgun (WGS) entry which is preliminary data.</text>
</comment>
<dbReference type="PANTHER" id="PTHR46558">
    <property type="entry name" value="TRACRIPTIONAL REGULATORY PROTEIN-RELATED-RELATED"/>
    <property type="match status" value="1"/>
</dbReference>
<organism evidence="3 4">
    <name type="scientific">Candidatus Borkfalkia excrementavium</name>
    <dbReference type="NCBI Taxonomy" id="2838505"/>
    <lineage>
        <taxon>Bacteria</taxon>
        <taxon>Bacillati</taxon>
        <taxon>Bacillota</taxon>
        <taxon>Clostridia</taxon>
        <taxon>Christensenellales</taxon>
        <taxon>Christensenellaceae</taxon>
        <taxon>Candidatus Borkfalkia</taxon>
    </lineage>
</organism>
<dbReference type="SMART" id="SM00530">
    <property type="entry name" value="HTH_XRE"/>
    <property type="match status" value="1"/>
</dbReference>
<dbReference type="InterPro" id="IPR001387">
    <property type="entry name" value="Cro/C1-type_HTH"/>
</dbReference>
<dbReference type="SUPFAM" id="SSF47413">
    <property type="entry name" value="lambda repressor-like DNA-binding domains"/>
    <property type="match status" value="1"/>
</dbReference>
<dbReference type="InterPro" id="IPR010982">
    <property type="entry name" value="Lambda_DNA-bd_dom_sf"/>
</dbReference>
<name>A0A9D1Z761_9FIRM</name>
<feature type="domain" description="HTH cro/C1-type" evidence="2">
    <location>
        <begin position="9"/>
        <end position="63"/>
    </location>
</feature>
<reference evidence="3" key="2">
    <citation type="submission" date="2021-04" db="EMBL/GenBank/DDBJ databases">
        <authorList>
            <person name="Gilroy R."/>
        </authorList>
    </citation>
    <scope>NUCLEOTIDE SEQUENCE</scope>
    <source>
        <strain evidence="3">CHK199-9574</strain>
    </source>
</reference>
<dbReference type="Gene3D" id="1.10.260.40">
    <property type="entry name" value="lambda repressor-like DNA-binding domains"/>
    <property type="match status" value="1"/>
</dbReference>
<accession>A0A9D1Z761</accession>
<dbReference type="Proteomes" id="UP000824135">
    <property type="component" value="Unassembled WGS sequence"/>
</dbReference>
<dbReference type="PROSITE" id="PS50943">
    <property type="entry name" value="HTH_CROC1"/>
    <property type="match status" value="1"/>
</dbReference>
<dbReference type="CDD" id="cd00093">
    <property type="entry name" value="HTH_XRE"/>
    <property type="match status" value="1"/>
</dbReference>
<dbReference type="Pfam" id="PF01381">
    <property type="entry name" value="HTH_3"/>
    <property type="match status" value="1"/>
</dbReference>
<dbReference type="AlphaFoldDB" id="A0A9D1Z761"/>
<dbReference type="PANTHER" id="PTHR46558:SF11">
    <property type="entry name" value="HTH-TYPE TRANSCRIPTIONAL REGULATOR XRE"/>
    <property type="match status" value="1"/>
</dbReference>
<evidence type="ECO:0000313" key="4">
    <source>
        <dbReference type="Proteomes" id="UP000824135"/>
    </source>
</evidence>